<keyword evidence="6" id="KW-0325">Glycoprotein</keyword>
<dbReference type="PANTHER" id="PTHR43142:SF1">
    <property type="entry name" value="CARBOXYLIC ESTER HYDROLASE"/>
    <property type="match status" value="1"/>
</dbReference>
<keyword evidence="11" id="KW-1185">Reference proteome</keyword>
<evidence type="ECO:0000313" key="10">
    <source>
        <dbReference type="EnsemblMetazoa" id="ASTEI09120-PA"/>
    </source>
</evidence>
<dbReference type="EnsemblMetazoa" id="ASTEI09120-RA">
    <property type="protein sequence ID" value="ASTEI09120-PA"/>
    <property type="gene ID" value="ASTEI09120"/>
</dbReference>
<sequence>MASSELIVNTGCGPVKGASRTALYGTEYVSFQGIPYAKPPVGELRFKDPCPPENWTDLLDCTRQSDPCYHFDRRTNAIVGSEDSLKLNVFTKTIKPSKPLPVMVYIYGGGFVEGTSGTELYGPDYLIEKDIVLVTLNYRVGALGFLCCQSPAAGIPGNAGLKDQRLALIWVRDNIALFGGDPNAVTLFGHSAGGASVQYHTIAEASKNLFHRAIIMSGSTMCSWALAPQRNWIQKLAKTIGWQGEVEDEEEAALQFLRTASPESIVDNQEKLFGPQEIQEGLLTPFAPTIEPYESDVCFIPRSPLEMSRTAWGNTIDVMIGGTSEEGLILLPKVKPKLPAMLQDPRLFIGNVPYHLKLSLEERMAFGEQLKQLYYPDSTPSLDNLDGFVNMASDRIFWHDLHRTILARANYAESAKTFVYRFCVDSPFFNHYRIHMVDPQARGTSHADEISYLFSNIFAKPLEPDTFEYRAIHYMVDIFTNFAANGDPNCASTANLSWTRVPKTAPPYNCLNISNAGVEVVELPEAKRLQLWDSFYQLKQQRDKLKQYQKRIELSLEKDRELAKKCLANGRKERAKTLLRKKKYQEKLLSNTDAQLETLEKLASDIEFAQVEARVVSGLKVGNEALKKVNEILSIDEVEQILDETRESIEKQQEIDALLNGVLTEEDEDEVLAELEDLIGADQAKEAETEDLRLPDVPDDELVKERKRKEKDTSGSGKKVALEA</sequence>
<dbReference type="Gene3D" id="3.40.50.1820">
    <property type="entry name" value="alpha/beta hydrolase"/>
    <property type="match status" value="1"/>
</dbReference>
<dbReference type="VEuPathDB" id="VectorBase:ASTEI20_039376"/>
<dbReference type="VEuPathDB" id="VectorBase:ASTE016379"/>
<evidence type="ECO:0000313" key="11">
    <source>
        <dbReference type="Proteomes" id="UP000076408"/>
    </source>
</evidence>
<dbReference type="InterPro" id="IPR005024">
    <property type="entry name" value="Snf7_fam"/>
</dbReference>
<dbReference type="VEuPathDB" id="VectorBase:ASTEI09120"/>
<dbReference type="VEuPathDB" id="VectorBase:ASTEI20_041345"/>
<reference evidence="11" key="1">
    <citation type="journal article" date="2014" name="Genome Biol.">
        <title>Genome analysis of a major urban malaria vector mosquito, Anopheles stephensi.</title>
        <authorList>
            <person name="Jiang X."/>
            <person name="Peery A."/>
            <person name="Hall A.B."/>
            <person name="Sharma A."/>
            <person name="Chen X.G."/>
            <person name="Waterhouse R.M."/>
            <person name="Komissarov A."/>
            <person name="Riehle M.M."/>
            <person name="Shouche Y."/>
            <person name="Sharakhova M.V."/>
            <person name="Lawson D."/>
            <person name="Pakpour N."/>
            <person name="Arensburger P."/>
            <person name="Davidson V.L."/>
            <person name="Eiglmeier K."/>
            <person name="Emrich S."/>
            <person name="George P."/>
            <person name="Kennedy R.C."/>
            <person name="Mane S.P."/>
            <person name="Maslen G."/>
            <person name="Oringanje C."/>
            <person name="Qi Y."/>
            <person name="Settlage R."/>
            <person name="Tojo M."/>
            <person name="Tubio J.M."/>
            <person name="Unger M.F."/>
            <person name="Wang B."/>
            <person name="Vernick K.D."/>
            <person name="Ribeiro J.M."/>
            <person name="James A.A."/>
            <person name="Michel K."/>
            <person name="Riehle M.A."/>
            <person name="Luckhart S."/>
            <person name="Sharakhov I.V."/>
            <person name="Tu Z."/>
        </authorList>
    </citation>
    <scope>NUCLEOTIDE SEQUENCE [LARGE SCALE GENOMIC DNA]</scope>
    <source>
        <strain evidence="11">Indian</strain>
    </source>
</reference>
<evidence type="ECO:0000256" key="1">
    <source>
        <dbReference type="ARBA" id="ARBA00005964"/>
    </source>
</evidence>
<keyword evidence="4" id="KW-0378">Hydrolase</keyword>
<name>A0A182YKY4_ANOST</name>
<evidence type="ECO:0000256" key="2">
    <source>
        <dbReference type="ARBA" id="ARBA00006190"/>
    </source>
</evidence>
<dbReference type="STRING" id="30069.A0A182YKY4"/>
<dbReference type="GO" id="GO:0106435">
    <property type="term" value="F:carboxylesterase activity"/>
    <property type="evidence" value="ECO:0007669"/>
    <property type="project" value="UniProtKB-EC"/>
</dbReference>
<evidence type="ECO:0000256" key="6">
    <source>
        <dbReference type="ARBA" id="ARBA00023180"/>
    </source>
</evidence>
<dbReference type="Proteomes" id="UP000076408">
    <property type="component" value="Unassembled WGS sequence"/>
</dbReference>
<accession>A0A182YKY4</accession>
<evidence type="ECO:0000256" key="5">
    <source>
        <dbReference type="ARBA" id="ARBA00023157"/>
    </source>
</evidence>
<evidence type="ECO:0000256" key="4">
    <source>
        <dbReference type="ARBA" id="ARBA00022801"/>
    </source>
</evidence>
<reference evidence="10" key="2">
    <citation type="submission" date="2020-05" db="UniProtKB">
        <authorList>
            <consortium name="EnsemblMetazoa"/>
        </authorList>
    </citation>
    <scope>IDENTIFICATION</scope>
    <source>
        <strain evidence="10">Indian</strain>
    </source>
</reference>
<dbReference type="EC" id="3.1.1.1" evidence="7"/>
<comment type="similarity">
    <text evidence="1">Belongs to the type-B carboxylesterase/lipase family.</text>
</comment>
<keyword evidence="5" id="KW-1015">Disulfide bond</keyword>
<dbReference type="Pfam" id="PF03357">
    <property type="entry name" value="Snf7"/>
    <property type="match status" value="1"/>
</dbReference>
<dbReference type="AlphaFoldDB" id="A0A182YKY4"/>
<dbReference type="Pfam" id="PF00135">
    <property type="entry name" value="COesterase"/>
    <property type="match status" value="1"/>
</dbReference>
<evidence type="ECO:0000256" key="3">
    <source>
        <dbReference type="ARBA" id="ARBA00022487"/>
    </source>
</evidence>
<dbReference type="OMA" id="MYVALEW"/>
<organism evidence="10 11">
    <name type="scientific">Anopheles stephensi</name>
    <name type="common">Indo-Pakistan malaria mosquito</name>
    <dbReference type="NCBI Taxonomy" id="30069"/>
    <lineage>
        <taxon>Eukaryota</taxon>
        <taxon>Metazoa</taxon>
        <taxon>Ecdysozoa</taxon>
        <taxon>Arthropoda</taxon>
        <taxon>Hexapoda</taxon>
        <taxon>Insecta</taxon>
        <taxon>Pterygota</taxon>
        <taxon>Neoptera</taxon>
        <taxon>Endopterygota</taxon>
        <taxon>Diptera</taxon>
        <taxon>Nematocera</taxon>
        <taxon>Culicoidea</taxon>
        <taxon>Culicidae</taxon>
        <taxon>Anophelinae</taxon>
        <taxon>Anopheles</taxon>
    </lineage>
</organism>
<dbReference type="PROSITE" id="PS00122">
    <property type="entry name" value="CARBOXYLESTERASE_B_1"/>
    <property type="match status" value="1"/>
</dbReference>
<feature type="compositionally biased region" description="Basic and acidic residues" evidence="8">
    <location>
        <begin position="683"/>
        <end position="704"/>
    </location>
</feature>
<feature type="domain" description="Carboxylesterase type B" evidence="9">
    <location>
        <begin position="5"/>
        <end position="532"/>
    </location>
</feature>
<dbReference type="VEuPathDB" id="VectorBase:ASTE016380"/>
<feature type="region of interest" description="Disordered" evidence="8">
    <location>
        <begin position="682"/>
        <end position="724"/>
    </location>
</feature>
<comment type="similarity">
    <text evidence="2">Belongs to the SNF7 family.</text>
</comment>
<dbReference type="SUPFAM" id="SSF53474">
    <property type="entry name" value="alpha/beta-Hydrolases"/>
    <property type="match status" value="1"/>
</dbReference>
<keyword evidence="3" id="KW-0719">Serine esterase</keyword>
<dbReference type="GO" id="GO:0007034">
    <property type="term" value="P:vacuolar transport"/>
    <property type="evidence" value="ECO:0007669"/>
    <property type="project" value="InterPro"/>
</dbReference>
<dbReference type="PANTHER" id="PTHR43142">
    <property type="entry name" value="CARBOXYLIC ESTER HYDROLASE"/>
    <property type="match status" value="1"/>
</dbReference>
<evidence type="ECO:0000256" key="8">
    <source>
        <dbReference type="SAM" id="MobiDB-lite"/>
    </source>
</evidence>
<dbReference type="FunFam" id="3.40.50.1820:FF:000092">
    <property type="entry name" value="Carboxylic ester hydrolase"/>
    <property type="match status" value="1"/>
</dbReference>
<dbReference type="InterPro" id="IPR019826">
    <property type="entry name" value="Carboxylesterase_B_AS"/>
</dbReference>
<protein>
    <recommendedName>
        <fullName evidence="7">carboxylesterase</fullName>
        <ecNumber evidence="7">3.1.1.1</ecNumber>
    </recommendedName>
</protein>
<evidence type="ECO:0000256" key="7">
    <source>
        <dbReference type="ARBA" id="ARBA00039155"/>
    </source>
</evidence>
<evidence type="ECO:0000259" key="9">
    <source>
        <dbReference type="Pfam" id="PF00135"/>
    </source>
</evidence>
<dbReference type="InterPro" id="IPR002018">
    <property type="entry name" value="CarbesteraseB"/>
</dbReference>
<proteinExistence type="inferred from homology"/>
<dbReference type="InterPro" id="IPR029058">
    <property type="entry name" value="AB_hydrolase_fold"/>
</dbReference>